<evidence type="ECO:0000313" key="2">
    <source>
        <dbReference type="Proteomes" id="UP001224890"/>
    </source>
</evidence>
<evidence type="ECO:0000313" key="1">
    <source>
        <dbReference type="EMBL" id="KAK1658007.1"/>
    </source>
</evidence>
<keyword evidence="2" id="KW-1185">Reference proteome</keyword>
<dbReference type="RefSeq" id="XP_060422771.1">
    <property type="nucleotide sequence ID" value="XM_060578495.1"/>
</dbReference>
<organism evidence="1 2">
    <name type="scientific">Colletotrichum godetiae</name>
    <dbReference type="NCBI Taxonomy" id="1209918"/>
    <lineage>
        <taxon>Eukaryota</taxon>
        <taxon>Fungi</taxon>
        <taxon>Dikarya</taxon>
        <taxon>Ascomycota</taxon>
        <taxon>Pezizomycotina</taxon>
        <taxon>Sordariomycetes</taxon>
        <taxon>Hypocreomycetidae</taxon>
        <taxon>Glomerellales</taxon>
        <taxon>Glomerellaceae</taxon>
        <taxon>Colletotrichum</taxon>
        <taxon>Colletotrichum acutatum species complex</taxon>
    </lineage>
</organism>
<proteinExistence type="predicted"/>
<dbReference type="GeneID" id="85463021"/>
<gene>
    <name evidence="1" type="ORF">BDP55DRAFT_720982</name>
</gene>
<accession>A0AAJ0ENX2</accession>
<protein>
    <submittedName>
        <fullName evidence="1">Uncharacterized protein</fullName>
    </submittedName>
</protein>
<reference evidence="1" key="1">
    <citation type="submission" date="2021-06" db="EMBL/GenBank/DDBJ databases">
        <title>Comparative genomics, transcriptomics and evolutionary studies reveal genomic signatures of adaptation to plant cell wall in hemibiotrophic fungi.</title>
        <authorList>
            <consortium name="DOE Joint Genome Institute"/>
            <person name="Baroncelli R."/>
            <person name="Diaz J.F."/>
            <person name="Benocci T."/>
            <person name="Peng M."/>
            <person name="Battaglia E."/>
            <person name="Haridas S."/>
            <person name="Andreopoulos W."/>
            <person name="Labutti K."/>
            <person name="Pangilinan J."/>
            <person name="Floch G.L."/>
            <person name="Makela M.R."/>
            <person name="Henrissat B."/>
            <person name="Grigoriev I.V."/>
            <person name="Crouch J.A."/>
            <person name="De Vries R.P."/>
            <person name="Sukno S.A."/>
            <person name="Thon M.R."/>
        </authorList>
    </citation>
    <scope>NUCLEOTIDE SEQUENCE</scope>
    <source>
        <strain evidence="1">CBS 193.32</strain>
    </source>
</reference>
<sequence length="180" mass="20786">MLLNISYGAGERWGKRLAMQWVRLMERCRIYTMRSDDRRDGEGQSVRVYGYPPRFEVTRSQYTPCRVQARDLEGVKEWYLIGLHGLEVGNAGRYWGQDLPAQGQAQDLAQRAGPKFGHLLGKPATRRRIGLLNCSSHGVYGTAHHRKSSSGRIRLRTLRNIRRKDSNCYEEAARKKLRPR</sequence>
<dbReference type="Proteomes" id="UP001224890">
    <property type="component" value="Unassembled WGS sequence"/>
</dbReference>
<name>A0AAJ0ENX2_9PEZI</name>
<dbReference type="EMBL" id="JAHMHR010000080">
    <property type="protein sequence ID" value="KAK1658007.1"/>
    <property type="molecule type" value="Genomic_DNA"/>
</dbReference>
<comment type="caution">
    <text evidence="1">The sequence shown here is derived from an EMBL/GenBank/DDBJ whole genome shotgun (WGS) entry which is preliminary data.</text>
</comment>
<dbReference type="AlphaFoldDB" id="A0AAJ0ENX2"/>